<dbReference type="STRING" id="589385.SAMN05421504_1031028"/>
<dbReference type="InterPro" id="IPR029787">
    <property type="entry name" value="Nucleotide_cyclase"/>
</dbReference>
<protein>
    <recommendedName>
        <fullName evidence="3">Guanylate cyclase domain-containing protein</fullName>
    </recommendedName>
</protein>
<reference evidence="1 2" key="1">
    <citation type="submission" date="2016-10" db="EMBL/GenBank/DDBJ databases">
        <authorList>
            <person name="de Groot N.N."/>
        </authorList>
    </citation>
    <scope>NUCLEOTIDE SEQUENCE [LARGE SCALE GENOMIC DNA]</scope>
    <source>
        <strain evidence="1 2">CPCC 202699</strain>
    </source>
</reference>
<accession>A0A1H3EXZ3</accession>
<dbReference type="Gene3D" id="3.30.70.1230">
    <property type="entry name" value="Nucleotide cyclase"/>
    <property type="match status" value="1"/>
</dbReference>
<dbReference type="RefSeq" id="WP_176968678.1">
    <property type="nucleotide sequence ID" value="NZ_FNON01000003.1"/>
</dbReference>
<name>A0A1H3EXZ3_9PSEU</name>
<dbReference type="EMBL" id="FNON01000003">
    <property type="protein sequence ID" value="SDX83693.1"/>
    <property type="molecule type" value="Genomic_DNA"/>
</dbReference>
<evidence type="ECO:0000313" key="1">
    <source>
        <dbReference type="EMBL" id="SDX83693.1"/>
    </source>
</evidence>
<keyword evidence="2" id="KW-1185">Reference proteome</keyword>
<organism evidence="1 2">
    <name type="scientific">Amycolatopsis xylanica</name>
    <dbReference type="NCBI Taxonomy" id="589385"/>
    <lineage>
        <taxon>Bacteria</taxon>
        <taxon>Bacillati</taxon>
        <taxon>Actinomycetota</taxon>
        <taxon>Actinomycetes</taxon>
        <taxon>Pseudonocardiales</taxon>
        <taxon>Pseudonocardiaceae</taxon>
        <taxon>Amycolatopsis</taxon>
    </lineage>
</organism>
<evidence type="ECO:0000313" key="2">
    <source>
        <dbReference type="Proteomes" id="UP000199515"/>
    </source>
</evidence>
<dbReference type="AlphaFoldDB" id="A0A1H3EXZ3"/>
<dbReference type="SUPFAM" id="SSF55073">
    <property type="entry name" value="Nucleotide cyclase"/>
    <property type="match status" value="1"/>
</dbReference>
<sequence>MNVPLPCPPRHRTAFAVDMEGSTAHNNVAKGGLRAVMYDLLERSLAEAGIAEAFREPLIDRGDGVLVLIQPVDEVPKTVFLSHLIPTLSALLTDHTLDYPEMRLRMRAVLHAGEVHCDPQGWFGETLDVAFRLLDAPQVKQALKKSADPLTVVVSDSIYFSIVRHGYAGIDQHDFQPSVQVRVAGRYHRGWLRLPATVPRQPTAGDFRRRRSLIRLRPPSSAVG</sequence>
<proteinExistence type="predicted"/>
<dbReference type="Proteomes" id="UP000199515">
    <property type="component" value="Unassembled WGS sequence"/>
</dbReference>
<gene>
    <name evidence="1" type="ORF">SAMN05421504_1031028</name>
</gene>
<evidence type="ECO:0008006" key="3">
    <source>
        <dbReference type="Google" id="ProtNLM"/>
    </source>
</evidence>